<dbReference type="Proteomes" id="UP001244552">
    <property type="component" value="Unassembled WGS sequence"/>
</dbReference>
<sequence>MKVKCRKTGRVLDACILTEPFERAFRQTKLVGRPGDYLVEGSDGGYPIRPQNFDALYEVIEQGEGV</sequence>
<dbReference type="EMBL" id="JAUSVU010000017">
    <property type="protein sequence ID" value="MDQ0535407.1"/>
    <property type="molecule type" value="Genomic_DNA"/>
</dbReference>
<evidence type="ECO:0000313" key="2">
    <source>
        <dbReference type="Proteomes" id="UP001244552"/>
    </source>
</evidence>
<gene>
    <name evidence="1" type="ORF">QO018_004285</name>
</gene>
<proteinExistence type="predicted"/>
<reference evidence="1 2" key="1">
    <citation type="submission" date="2023-07" db="EMBL/GenBank/DDBJ databases">
        <title>Genomic Encyclopedia of Type Strains, Phase IV (KMG-IV): sequencing the most valuable type-strain genomes for metagenomic binning, comparative biology and taxonomic classification.</title>
        <authorList>
            <person name="Goeker M."/>
        </authorList>
    </citation>
    <scope>NUCLEOTIDE SEQUENCE [LARGE SCALE GENOMIC DNA]</scope>
    <source>
        <strain evidence="1 2">DSM 19922</strain>
    </source>
</reference>
<organism evidence="1 2">
    <name type="scientific">Azospirillum picis</name>
    <dbReference type="NCBI Taxonomy" id="488438"/>
    <lineage>
        <taxon>Bacteria</taxon>
        <taxon>Pseudomonadati</taxon>
        <taxon>Pseudomonadota</taxon>
        <taxon>Alphaproteobacteria</taxon>
        <taxon>Rhodospirillales</taxon>
        <taxon>Azospirillaceae</taxon>
        <taxon>Azospirillum</taxon>
    </lineage>
</organism>
<accession>A0ABU0MPK4</accession>
<evidence type="ECO:0000313" key="1">
    <source>
        <dbReference type="EMBL" id="MDQ0535407.1"/>
    </source>
</evidence>
<comment type="caution">
    <text evidence="1">The sequence shown here is derived from an EMBL/GenBank/DDBJ whole genome shotgun (WGS) entry which is preliminary data.</text>
</comment>
<protein>
    <submittedName>
        <fullName evidence="1">Uncharacterized protein</fullName>
    </submittedName>
</protein>
<dbReference type="RefSeq" id="WP_209985963.1">
    <property type="nucleotide sequence ID" value="NZ_JAGINO010000017.1"/>
</dbReference>
<keyword evidence="2" id="KW-1185">Reference proteome</keyword>
<name>A0ABU0MPK4_9PROT</name>